<dbReference type="Proteomes" id="UP000520814">
    <property type="component" value="Unassembled WGS sequence"/>
</dbReference>
<dbReference type="EMBL" id="JACHGW010000001">
    <property type="protein sequence ID" value="MBB6049221.1"/>
    <property type="molecule type" value="Genomic_DNA"/>
</dbReference>
<gene>
    <name evidence="2" type="ORF">HNQ39_000983</name>
</gene>
<keyword evidence="3" id="KW-1185">Reference proteome</keyword>
<dbReference type="RefSeq" id="WP_184192835.1">
    <property type="nucleotide sequence ID" value="NZ_JACHGW010000001.1"/>
</dbReference>
<comment type="caution">
    <text evidence="2">The sequence shown here is derived from an EMBL/GenBank/DDBJ whole genome shotgun (WGS) entry which is preliminary data.</text>
</comment>
<dbReference type="AlphaFoldDB" id="A0A7W9SM77"/>
<dbReference type="SUPFAM" id="SSF54427">
    <property type="entry name" value="NTF2-like"/>
    <property type="match status" value="1"/>
</dbReference>
<reference evidence="2 3" key="1">
    <citation type="submission" date="2020-08" db="EMBL/GenBank/DDBJ databases">
        <title>Genomic Encyclopedia of Type Strains, Phase IV (KMG-IV): sequencing the most valuable type-strain genomes for metagenomic binning, comparative biology and taxonomic classification.</title>
        <authorList>
            <person name="Goeker M."/>
        </authorList>
    </citation>
    <scope>NUCLEOTIDE SEQUENCE [LARGE SCALE GENOMIC DNA]</scope>
    <source>
        <strain evidence="2 3">DSM 23562</strain>
    </source>
</reference>
<proteinExistence type="predicted"/>
<evidence type="ECO:0000259" key="1">
    <source>
        <dbReference type="Pfam" id="PF12680"/>
    </source>
</evidence>
<accession>A0A7W9SM77</accession>
<evidence type="ECO:0000313" key="2">
    <source>
        <dbReference type="EMBL" id="MBB6049221.1"/>
    </source>
</evidence>
<organism evidence="2 3">
    <name type="scientific">Armatimonas rosea</name>
    <dbReference type="NCBI Taxonomy" id="685828"/>
    <lineage>
        <taxon>Bacteria</taxon>
        <taxon>Bacillati</taxon>
        <taxon>Armatimonadota</taxon>
        <taxon>Armatimonadia</taxon>
        <taxon>Armatimonadales</taxon>
        <taxon>Armatimonadaceae</taxon>
        <taxon>Armatimonas</taxon>
    </lineage>
</organism>
<dbReference type="Pfam" id="PF12680">
    <property type="entry name" value="SnoaL_2"/>
    <property type="match status" value="1"/>
</dbReference>
<evidence type="ECO:0000313" key="3">
    <source>
        <dbReference type="Proteomes" id="UP000520814"/>
    </source>
</evidence>
<dbReference type="InterPro" id="IPR037401">
    <property type="entry name" value="SnoaL-like"/>
</dbReference>
<dbReference type="Gene3D" id="3.10.450.50">
    <property type="match status" value="1"/>
</dbReference>
<sequence>MENEFTSEHPSPQAVIRAFYNEALVVRSPQTAFLRFMAPDFIEHKPDVAEGTRAKAAEFLESIMAELPDATWEIVRTIAEDNLVALHARFTPAPGAPIYAIVDIFRVEQGLIVEHWDVVAGPPREQRNPNSRF</sequence>
<name>A0A7W9SM77_ARMRO</name>
<dbReference type="InterPro" id="IPR032710">
    <property type="entry name" value="NTF2-like_dom_sf"/>
</dbReference>
<feature type="domain" description="SnoaL-like" evidence="1">
    <location>
        <begin position="17"/>
        <end position="115"/>
    </location>
</feature>
<protein>
    <submittedName>
        <fullName evidence="2">Putative SnoaL-like aldol condensation-catalyzing enzyme</fullName>
    </submittedName>
</protein>